<organism evidence="2 3">
    <name type="scientific">Cucurbitaria berberidis CBS 394.84</name>
    <dbReference type="NCBI Taxonomy" id="1168544"/>
    <lineage>
        <taxon>Eukaryota</taxon>
        <taxon>Fungi</taxon>
        <taxon>Dikarya</taxon>
        <taxon>Ascomycota</taxon>
        <taxon>Pezizomycotina</taxon>
        <taxon>Dothideomycetes</taxon>
        <taxon>Pleosporomycetidae</taxon>
        <taxon>Pleosporales</taxon>
        <taxon>Pleosporineae</taxon>
        <taxon>Cucurbitariaceae</taxon>
        <taxon>Cucurbitaria</taxon>
    </lineage>
</organism>
<dbReference type="Proteomes" id="UP000800039">
    <property type="component" value="Unassembled WGS sequence"/>
</dbReference>
<keyword evidence="3" id="KW-1185">Reference proteome</keyword>
<evidence type="ECO:0000256" key="1">
    <source>
        <dbReference type="SAM" id="MobiDB-lite"/>
    </source>
</evidence>
<protein>
    <submittedName>
        <fullName evidence="2">Uncharacterized protein</fullName>
    </submittedName>
</protein>
<accession>A0A9P4GL29</accession>
<dbReference type="RefSeq" id="XP_040789727.1">
    <property type="nucleotide sequence ID" value="XM_040937646.1"/>
</dbReference>
<evidence type="ECO:0000313" key="3">
    <source>
        <dbReference type="Proteomes" id="UP000800039"/>
    </source>
</evidence>
<dbReference type="EMBL" id="ML976615">
    <property type="protein sequence ID" value="KAF1847164.1"/>
    <property type="molecule type" value="Genomic_DNA"/>
</dbReference>
<name>A0A9P4GL29_9PLEO</name>
<feature type="compositionally biased region" description="Low complexity" evidence="1">
    <location>
        <begin position="162"/>
        <end position="183"/>
    </location>
</feature>
<dbReference type="Pfam" id="PF20174">
    <property type="entry name" value="DUF6540"/>
    <property type="match status" value="1"/>
</dbReference>
<dbReference type="OrthoDB" id="1658288at2759"/>
<proteinExistence type="predicted"/>
<comment type="caution">
    <text evidence="2">The sequence shown here is derived from an EMBL/GenBank/DDBJ whole genome shotgun (WGS) entry which is preliminary data.</text>
</comment>
<dbReference type="InterPro" id="IPR046670">
    <property type="entry name" value="DUF6540"/>
</dbReference>
<dbReference type="GeneID" id="63854896"/>
<evidence type="ECO:0000313" key="2">
    <source>
        <dbReference type="EMBL" id="KAF1847164.1"/>
    </source>
</evidence>
<dbReference type="AlphaFoldDB" id="A0A9P4GL29"/>
<feature type="region of interest" description="Disordered" evidence="1">
    <location>
        <begin position="159"/>
        <end position="183"/>
    </location>
</feature>
<reference evidence="2" key="1">
    <citation type="submission" date="2020-01" db="EMBL/GenBank/DDBJ databases">
        <authorList>
            <consortium name="DOE Joint Genome Institute"/>
            <person name="Haridas S."/>
            <person name="Albert R."/>
            <person name="Binder M."/>
            <person name="Bloem J."/>
            <person name="Labutti K."/>
            <person name="Salamov A."/>
            <person name="Andreopoulos B."/>
            <person name="Baker S.E."/>
            <person name="Barry K."/>
            <person name="Bills G."/>
            <person name="Bluhm B.H."/>
            <person name="Cannon C."/>
            <person name="Castanera R."/>
            <person name="Culley D.E."/>
            <person name="Daum C."/>
            <person name="Ezra D."/>
            <person name="Gonzalez J.B."/>
            <person name="Henrissat B."/>
            <person name="Kuo A."/>
            <person name="Liang C."/>
            <person name="Lipzen A."/>
            <person name="Lutzoni F."/>
            <person name="Magnuson J."/>
            <person name="Mondo S."/>
            <person name="Nolan M."/>
            <person name="Ohm R."/>
            <person name="Pangilinan J."/>
            <person name="Park H.-J."/>
            <person name="Ramirez L."/>
            <person name="Alfaro M."/>
            <person name="Sun H."/>
            <person name="Tritt A."/>
            <person name="Yoshinaga Y."/>
            <person name="Zwiers L.-H."/>
            <person name="Turgeon B.G."/>
            <person name="Goodwin S.B."/>
            <person name="Spatafora J.W."/>
            <person name="Crous P.W."/>
            <person name="Grigoriev I.V."/>
        </authorList>
    </citation>
    <scope>NUCLEOTIDE SEQUENCE</scope>
    <source>
        <strain evidence="2">CBS 394.84</strain>
    </source>
</reference>
<gene>
    <name evidence="2" type="ORF">K460DRAFT_413961</name>
</gene>
<sequence>MSSRTVFLIMYRGQPNQRAHFGIWVPYEEGGAEGTIIHVVGAPMVGFSLEFKRRYSPTDSARHPELVPIGSIHIQHVHNFEGNRGTDTTPRGDLELVATQIQPPRASASFLAPVNDTSNRRCQEWAMDYVRRLVAVGYLDEAAVAIVQSKRDAPDFGIGLRPTATRPQQAQATPQQSQQQATAAATGWIWDAEHRRYRRWDSGKWVWQV</sequence>